<dbReference type="NCBIfam" id="TIGR00128">
    <property type="entry name" value="fabD"/>
    <property type="match status" value="1"/>
</dbReference>
<dbReference type="InterPro" id="IPR014043">
    <property type="entry name" value="Acyl_transferase_dom"/>
</dbReference>
<dbReference type="Gene3D" id="3.40.366.10">
    <property type="entry name" value="Malonyl-Coenzyme A Acyl Carrier Protein, domain 2"/>
    <property type="match status" value="1"/>
</dbReference>
<evidence type="ECO:0000256" key="4">
    <source>
        <dbReference type="ARBA" id="ARBA00023315"/>
    </source>
</evidence>
<dbReference type="Gene3D" id="3.30.70.250">
    <property type="entry name" value="Malonyl-CoA ACP transacylase, ACP-binding"/>
    <property type="match status" value="1"/>
</dbReference>
<evidence type="ECO:0000313" key="9">
    <source>
        <dbReference type="Proteomes" id="UP000063965"/>
    </source>
</evidence>
<sequence length="312" mass="33689">MPLPFALVFPGQGSQHLGMLRELAQEQPLVRETFDEASSVLGYDLWALTQQGPQEKLDQTQFTQPALLVVDVAIFRCWEDLGGSPPQAMAGHSLGEYAALVCAKAVRFTDAVQLVESRGRYMQEAVPPGEGAMGAIIGLSESQIEAICEKSAQSAVVRPANLNSPAQTVISGDALAVERALALAKTKGAKIAKRIPVSVPSHSPLMQPAAQRLARDLAGVTMTSPTIPVIHNTDVAEHQGGEAIRTALVKQLVDPVRWVETIQKMVKRGIKFFGECGPDNKLAGLNKRIERRSKTFPLTTTELILAALEWVK</sequence>
<evidence type="ECO:0000256" key="2">
    <source>
        <dbReference type="ARBA" id="ARBA00018953"/>
    </source>
</evidence>
<feature type="domain" description="Malonyl-CoA:ACP transacylase (MAT)" evidence="7">
    <location>
        <begin position="8"/>
        <end position="310"/>
    </location>
</feature>
<dbReference type="SMART" id="SM00827">
    <property type="entry name" value="PKS_AT"/>
    <property type="match status" value="1"/>
</dbReference>
<dbReference type="SUPFAM" id="SSF52151">
    <property type="entry name" value="FabD/lysophospholipase-like"/>
    <property type="match status" value="1"/>
</dbReference>
<dbReference type="PANTHER" id="PTHR42681:SF1">
    <property type="entry name" value="MALONYL-COA-ACYL CARRIER PROTEIN TRANSACYLASE, MITOCHONDRIAL"/>
    <property type="match status" value="1"/>
</dbReference>
<evidence type="ECO:0000256" key="5">
    <source>
        <dbReference type="ARBA" id="ARBA00048462"/>
    </source>
</evidence>
<dbReference type="SUPFAM" id="SSF55048">
    <property type="entry name" value="Probable ACP-binding domain of malonyl-CoA ACP transacylase"/>
    <property type="match status" value="1"/>
</dbReference>
<dbReference type="PIRSF" id="PIRSF000446">
    <property type="entry name" value="Mct"/>
    <property type="match status" value="1"/>
</dbReference>
<comment type="similarity">
    <text evidence="6">Belongs to the fabD family.</text>
</comment>
<accession>A0ABM5UUA6</accession>
<dbReference type="PANTHER" id="PTHR42681">
    <property type="entry name" value="MALONYL-COA-ACYL CARRIER PROTEIN TRANSACYLASE, MITOCHONDRIAL"/>
    <property type="match status" value="1"/>
</dbReference>
<dbReference type="InterPro" id="IPR024925">
    <property type="entry name" value="Malonyl_CoA-ACP_transAc"/>
</dbReference>
<dbReference type="InterPro" id="IPR016035">
    <property type="entry name" value="Acyl_Trfase/lysoPLipase"/>
</dbReference>
<dbReference type="EC" id="2.3.1.39" evidence="1 6"/>
<dbReference type="EMBL" id="CP011126">
    <property type="protein sequence ID" value="AKQ33549.1"/>
    <property type="molecule type" value="Genomic_DNA"/>
</dbReference>
<keyword evidence="3 6" id="KW-0808">Transferase</keyword>
<evidence type="ECO:0000259" key="7">
    <source>
        <dbReference type="SMART" id="SM00827"/>
    </source>
</evidence>
<proteinExistence type="inferred from homology"/>
<protein>
    <recommendedName>
        <fullName evidence="2 6">Malonyl CoA-acyl carrier protein transacylase</fullName>
        <ecNumber evidence="1 6">2.3.1.39</ecNumber>
    </recommendedName>
</protein>
<dbReference type="InterPro" id="IPR004410">
    <property type="entry name" value="Malonyl_CoA-ACP_transAc_FabD"/>
</dbReference>
<keyword evidence="4 6" id="KW-0012">Acyltransferase</keyword>
<evidence type="ECO:0000313" key="8">
    <source>
        <dbReference type="EMBL" id="AKQ33549.1"/>
    </source>
</evidence>
<organism evidence="8 9">
    <name type="scientific">Candidatus Coxiella mudrowiae</name>
    <dbReference type="NCBI Taxonomy" id="2054173"/>
    <lineage>
        <taxon>Bacteria</taxon>
        <taxon>Pseudomonadati</taxon>
        <taxon>Pseudomonadota</taxon>
        <taxon>Gammaproteobacteria</taxon>
        <taxon>Legionellales</taxon>
        <taxon>Coxiellaceae</taxon>
        <taxon>Coxiella</taxon>
    </lineage>
</organism>
<keyword evidence="9" id="KW-1185">Reference proteome</keyword>
<reference evidence="8 9" key="1">
    <citation type="journal article" date="2015" name="Genome Biol. Evol.">
        <title>Distinctive Genome Reduction Rates Revealed by Genomic Analyses of Two Coxiella-Like Endosymbionts in Ticks.</title>
        <authorList>
            <person name="Gottlieb Y."/>
            <person name="Lalzar I."/>
            <person name="Klasson L."/>
        </authorList>
    </citation>
    <scope>NUCLEOTIDE SEQUENCE [LARGE SCALE GENOMIC DNA]</scope>
    <source>
        <strain evidence="8 9">CRt</strain>
    </source>
</reference>
<dbReference type="Proteomes" id="UP000063965">
    <property type="component" value="Chromosome"/>
</dbReference>
<gene>
    <name evidence="8" type="primary">fabD</name>
    <name evidence="8" type="ORF">CleRT_07170</name>
</gene>
<comment type="catalytic activity">
    <reaction evidence="5 6">
        <text>holo-[ACP] + malonyl-CoA = malonyl-[ACP] + CoA</text>
        <dbReference type="Rhea" id="RHEA:41792"/>
        <dbReference type="Rhea" id="RHEA-COMP:9623"/>
        <dbReference type="Rhea" id="RHEA-COMP:9685"/>
        <dbReference type="ChEBI" id="CHEBI:57287"/>
        <dbReference type="ChEBI" id="CHEBI:57384"/>
        <dbReference type="ChEBI" id="CHEBI:64479"/>
        <dbReference type="ChEBI" id="CHEBI:78449"/>
        <dbReference type="EC" id="2.3.1.39"/>
    </reaction>
</comment>
<dbReference type="InterPro" id="IPR050858">
    <property type="entry name" value="Mal-CoA-ACP_Trans/PKS_FabD"/>
</dbReference>
<dbReference type="InterPro" id="IPR016036">
    <property type="entry name" value="Malonyl_transacylase_ACP-bd"/>
</dbReference>
<name>A0ABM5UUA6_9COXI</name>
<dbReference type="Pfam" id="PF00698">
    <property type="entry name" value="Acyl_transf_1"/>
    <property type="match status" value="1"/>
</dbReference>
<dbReference type="InterPro" id="IPR001227">
    <property type="entry name" value="Ac_transferase_dom_sf"/>
</dbReference>
<evidence type="ECO:0000256" key="1">
    <source>
        <dbReference type="ARBA" id="ARBA00013258"/>
    </source>
</evidence>
<dbReference type="RefSeq" id="WP_048875140.1">
    <property type="nucleotide sequence ID" value="NZ_CP011126.1"/>
</dbReference>
<evidence type="ECO:0000256" key="3">
    <source>
        <dbReference type="ARBA" id="ARBA00022679"/>
    </source>
</evidence>
<evidence type="ECO:0000256" key="6">
    <source>
        <dbReference type="PIRNR" id="PIRNR000446"/>
    </source>
</evidence>